<evidence type="ECO:0000313" key="1">
    <source>
        <dbReference type="EMBL" id="EDT47711.1"/>
    </source>
</evidence>
<name>A0ABP2DHK5_9STRE</name>
<evidence type="ECO:0000313" key="2">
    <source>
        <dbReference type="Proteomes" id="UP000005602"/>
    </source>
</evidence>
<sequence length="87" mass="9691">MLLQKLMILSIILTSAPFEYSNSHTVKVAAEAIQLLKGISLLISQQRNSALNHTGVSQILYKYVLRLSKNQQIRLSIAEIINTAKTP</sequence>
<reference evidence="1" key="1">
    <citation type="submission" date="2008-03" db="EMBL/GenBank/DDBJ databases">
        <authorList>
            <person name="Fulton L."/>
            <person name="Clifton S."/>
            <person name="Fulton B."/>
            <person name="Xu J."/>
            <person name="Minx P."/>
            <person name="Pepin K.H."/>
            <person name="Johnson M."/>
            <person name="Thiruvilangam P."/>
            <person name="Bhonagiri V."/>
            <person name="Nash W.E."/>
            <person name="Mardis E.R."/>
            <person name="Wilson R.K."/>
        </authorList>
    </citation>
    <scope>NUCLEOTIDE SEQUENCE [LARGE SCALE GENOMIC DNA]</scope>
    <source>
        <strain evidence="1">ATCC BAA-102</strain>
    </source>
</reference>
<protein>
    <submittedName>
        <fullName evidence="1">Uncharacterized protein</fullName>
    </submittedName>
</protein>
<proteinExistence type="predicted"/>
<organism evidence="1 2">
    <name type="scientific">Streptococcus infantarius subsp. infantarius ATCC BAA-102</name>
    <dbReference type="NCBI Taxonomy" id="471872"/>
    <lineage>
        <taxon>Bacteria</taxon>
        <taxon>Bacillati</taxon>
        <taxon>Bacillota</taxon>
        <taxon>Bacilli</taxon>
        <taxon>Lactobacillales</taxon>
        <taxon>Streptococcaceae</taxon>
        <taxon>Streptococcus</taxon>
    </lineage>
</organism>
<gene>
    <name evidence="1" type="ORF">STRINF_01076</name>
</gene>
<dbReference type="EMBL" id="ABJK02000019">
    <property type="protein sequence ID" value="EDT47711.1"/>
    <property type="molecule type" value="Genomic_DNA"/>
</dbReference>
<keyword evidence="2" id="KW-1185">Reference proteome</keyword>
<accession>A0ABP2DHK5</accession>
<comment type="caution">
    <text evidence="1">The sequence shown here is derived from an EMBL/GenBank/DDBJ whole genome shotgun (WGS) entry which is preliminary data.</text>
</comment>
<reference evidence="1" key="2">
    <citation type="submission" date="2013-09" db="EMBL/GenBank/DDBJ databases">
        <title>Draft genome sequence of Streptococcus infantarius subsp. infantarius ATCC BAA-102.</title>
        <authorList>
            <person name="Sudarsanam P."/>
            <person name="Ley R."/>
            <person name="Guruge J."/>
            <person name="Turnbaugh P.J."/>
            <person name="Mahowald M."/>
            <person name="Liep D."/>
            <person name="Gordon J."/>
        </authorList>
    </citation>
    <scope>NUCLEOTIDE SEQUENCE</scope>
    <source>
        <strain evidence="1">ATCC BAA-102</strain>
    </source>
</reference>
<dbReference type="Proteomes" id="UP000005602">
    <property type="component" value="Unassembled WGS sequence"/>
</dbReference>